<dbReference type="OrthoDB" id="7054911at2"/>
<protein>
    <recommendedName>
        <fullName evidence="3">Deacetylase sirtuin-type domain-containing protein</fullName>
    </recommendedName>
</protein>
<dbReference type="STRING" id="1453498.LG45_00635"/>
<dbReference type="eggNOG" id="COG0846">
    <property type="taxonomic scope" value="Bacteria"/>
</dbReference>
<evidence type="ECO:0000313" key="1">
    <source>
        <dbReference type="EMBL" id="KGD69322.1"/>
    </source>
</evidence>
<dbReference type="SUPFAM" id="SSF52467">
    <property type="entry name" value="DHS-like NAD/FAD-binding domain"/>
    <property type="match status" value="1"/>
</dbReference>
<dbReference type="Proteomes" id="UP000029554">
    <property type="component" value="Unassembled WGS sequence"/>
</dbReference>
<dbReference type="EMBL" id="JRHH01000001">
    <property type="protein sequence ID" value="KGD69322.1"/>
    <property type="molecule type" value="Genomic_DNA"/>
</dbReference>
<organism evidence="1 2">
    <name type="scientific">Flavobacterium aquatile LMG 4008 = ATCC 11947</name>
    <dbReference type="NCBI Taxonomy" id="1453498"/>
    <lineage>
        <taxon>Bacteria</taxon>
        <taxon>Pseudomonadati</taxon>
        <taxon>Bacteroidota</taxon>
        <taxon>Flavobacteriia</taxon>
        <taxon>Flavobacteriales</taxon>
        <taxon>Flavobacteriaceae</taxon>
        <taxon>Flavobacterium</taxon>
    </lineage>
</organism>
<dbReference type="RefSeq" id="WP_035124224.1">
    <property type="nucleotide sequence ID" value="NZ_JRHH01000001.1"/>
</dbReference>
<comment type="caution">
    <text evidence="1">The sequence shown here is derived from an EMBL/GenBank/DDBJ whole genome shotgun (WGS) entry which is preliminary data.</text>
</comment>
<dbReference type="InterPro" id="IPR029035">
    <property type="entry name" value="DHS-like_NAD/FAD-binding_dom"/>
</dbReference>
<evidence type="ECO:0008006" key="3">
    <source>
        <dbReference type="Google" id="ProtNLM"/>
    </source>
</evidence>
<gene>
    <name evidence="1" type="ORF">LG45_00635</name>
</gene>
<proteinExistence type="predicted"/>
<keyword evidence="2" id="KW-1185">Reference proteome</keyword>
<sequence length="372" mass="43349">MKHKTVFILGAGFSIDAGAPLQSNIVEEIFKLNSSKSYLFDQNKIEQFKLFLNETMYIQEDLHSSIPLEDIFTPLDRCIADNISFRNLDVVKVKEIREIVYYLIGLTLKELLTHNVEKEYINKFAKHLFDNCIDRKDLGYKNPDTDKVAVISTNWDILLDNSLNQLINNYIQQTQKKAVVDYCCHISSHDEHNHNIKPGLEILGQGGFNIKLLKLHGSYNWLQCPRCLRVYINFNEKLVVSQFKQKVKCRHCHSNFGTHDSHILISNLIMPTFLKDFSNPQYKLIWQNAGVELSEATKIVFIGYSLPQADFEMRQLLSRMIREDAEIEVVTRGPSNKKSTKELKERYEVFFGKRKPKFFYSGVKHYINNKLK</sequence>
<accession>A0A095SXM5</accession>
<reference evidence="1 2" key="1">
    <citation type="submission" date="2014-09" db="EMBL/GenBank/DDBJ databases">
        <title>Whole Genome Shotgun of Flavobacterium aquatile LMG 4008.</title>
        <authorList>
            <person name="Gale A.N."/>
            <person name="Pipes S.E."/>
            <person name="Newman J.D."/>
        </authorList>
    </citation>
    <scope>NUCLEOTIDE SEQUENCE [LARGE SCALE GENOMIC DNA]</scope>
    <source>
        <strain evidence="1 2">LMG 4008</strain>
    </source>
</reference>
<name>A0A095SXM5_9FLAO</name>
<dbReference type="AlphaFoldDB" id="A0A095SXM5"/>
<evidence type="ECO:0000313" key="2">
    <source>
        <dbReference type="Proteomes" id="UP000029554"/>
    </source>
</evidence>